<gene>
    <name evidence="1" type="ORF">MTER_25300</name>
</gene>
<evidence type="ECO:0000313" key="2">
    <source>
        <dbReference type="Proteomes" id="UP000467636"/>
    </source>
</evidence>
<dbReference type="SUPFAM" id="SSF55073">
    <property type="entry name" value="Nucleotide cyclase"/>
    <property type="match status" value="1"/>
</dbReference>
<name>A0AAD1HYH0_9MYCO</name>
<evidence type="ECO:0000313" key="1">
    <source>
        <dbReference type="EMBL" id="BBX23119.1"/>
    </source>
</evidence>
<dbReference type="InterPro" id="IPR029787">
    <property type="entry name" value="Nucleotide_cyclase"/>
</dbReference>
<protein>
    <recommendedName>
        <fullName evidence="3">DUF2652 domain-containing protein</fullName>
    </recommendedName>
</protein>
<proteinExistence type="predicted"/>
<dbReference type="EMBL" id="AP022564">
    <property type="protein sequence ID" value="BBX23119.1"/>
    <property type="molecule type" value="Genomic_DNA"/>
</dbReference>
<dbReference type="Pfam" id="PF10851">
    <property type="entry name" value="DUF2652"/>
    <property type="match status" value="1"/>
</dbReference>
<dbReference type="Gene3D" id="3.30.70.1230">
    <property type="entry name" value="Nucleotide cyclase"/>
    <property type="match status" value="1"/>
</dbReference>
<accession>A0AAD1HYH0</accession>
<dbReference type="Proteomes" id="UP000467636">
    <property type="component" value="Chromosome"/>
</dbReference>
<reference evidence="1 2" key="1">
    <citation type="journal article" date="2019" name="Emerg. Microbes Infect.">
        <title>Comprehensive subspecies identification of 175 nontuberculous mycobacteria species based on 7547 genomic profiles.</title>
        <authorList>
            <person name="Matsumoto Y."/>
            <person name="Kinjo T."/>
            <person name="Motooka D."/>
            <person name="Nabeya D."/>
            <person name="Jung N."/>
            <person name="Uechi K."/>
            <person name="Horii T."/>
            <person name="Iida T."/>
            <person name="Fujita J."/>
            <person name="Nakamura S."/>
        </authorList>
    </citation>
    <scope>NUCLEOTIDE SEQUENCE [LARGE SCALE GENOMIC DNA]</scope>
    <source>
        <strain evidence="1 2">JCM 12143</strain>
    </source>
</reference>
<dbReference type="AlphaFoldDB" id="A0AAD1HYH0"/>
<organism evidence="1 2">
    <name type="scientific">Mycolicibacter terrae</name>
    <dbReference type="NCBI Taxonomy" id="1788"/>
    <lineage>
        <taxon>Bacteria</taxon>
        <taxon>Bacillati</taxon>
        <taxon>Actinomycetota</taxon>
        <taxon>Actinomycetes</taxon>
        <taxon>Mycobacteriales</taxon>
        <taxon>Mycobacteriaceae</taxon>
        <taxon>Mycolicibacter</taxon>
    </lineage>
</organism>
<dbReference type="InterPro" id="IPR020503">
    <property type="entry name" value="Uncharacterised_Rv2561"/>
</dbReference>
<sequence length="252" mass="28079">MVTASDPDYTSEFMAIRRAVLVIADIGGYTAYMNWNRTHLVHAQLAVATLLESVIDAAKGMKLAKLEGDAAFFWAPDGDARSLISERLARMHQAFLDRRARIENSRMCACKSCEQLMNLSLKFVAHQGEVAEQKVKRHTELAGVDVILVHRMLKNQVPVPEYVLMTDPVAQCLDEPIRQTCLPLVHDFEGLGQTSTYYLDLANSAVPAPGDAMGWRDRMRFRRNGLPFMLGVKEPCAGFRSLGRGEPELSKG</sequence>
<keyword evidence="2" id="KW-1185">Reference proteome</keyword>
<evidence type="ECO:0008006" key="3">
    <source>
        <dbReference type="Google" id="ProtNLM"/>
    </source>
</evidence>